<evidence type="ECO:0000256" key="6">
    <source>
        <dbReference type="SAM" id="Coils"/>
    </source>
</evidence>
<evidence type="ECO:0000256" key="7">
    <source>
        <dbReference type="SAM" id="MobiDB-lite"/>
    </source>
</evidence>
<dbReference type="CDD" id="cd06257">
    <property type="entry name" value="DnaJ"/>
    <property type="match status" value="1"/>
</dbReference>
<keyword evidence="1 8" id="KW-0812">Transmembrane</keyword>
<dbReference type="InterPro" id="IPR009057">
    <property type="entry name" value="Homeodomain-like_sf"/>
</dbReference>
<evidence type="ECO:0008006" key="15">
    <source>
        <dbReference type="Google" id="ProtNLM"/>
    </source>
</evidence>
<feature type="compositionally biased region" description="Basic and acidic residues" evidence="7">
    <location>
        <begin position="173"/>
        <end position="182"/>
    </location>
</feature>
<dbReference type="Pfam" id="PF23082">
    <property type="entry name" value="Myb_DNA-binding_2"/>
    <property type="match status" value="2"/>
</dbReference>
<dbReference type="Gene3D" id="1.10.287.110">
    <property type="entry name" value="DnaJ domain"/>
    <property type="match status" value="1"/>
</dbReference>
<dbReference type="AlphaFoldDB" id="A0A2T7PA43"/>
<dbReference type="InterPro" id="IPR001005">
    <property type="entry name" value="SANT/Myb"/>
</dbReference>
<evidence type="ECO:0000256" key="2">
    <source>
        <dbReference type="ARBA" id="ARBA00022729"/>
    </source>
</evidence>
<name>A0A2T7PA43_POMCA</name>
<evidence type="ECO:0000313" key="13">
    <source>
        <dbReference type="EMBL" id="PVD30290.1"/>
    </source>
</evidence>
<keyword evidence="14" id="KW-1185">Reference proteome</keyword>
<feature type="signal peptide" evidence="9">
    <location>
        <begin position="1"/>
        <end position="22"/>
    </location>
</feature>
<keyword evidence="2 9" id="KW-0732">Signal</keyword>
<keyword evidence="3 8" id="KW-1133">Transmembrane helix</keyword>
<feature type="transmembrane region" description="Helical" evidence="8">
    <location>
        <begin position="129"/>
        <end position="150"/>
    </location>
</feature>
<dbReference type="InterPro" id="IPR018253">
    <property type="entry name" value="DnaJ_domain_CS"/>
</dbReference>
<feature type="domain" description="SANT" evidence="12">
    <location>
        <begin position="428"/>
        <end position="483"/>
    </location>
</feature>
<dbReference type="Pfam" id="PF00226">
    <property type="entry name" value="DnaJ"/>
    <property type="match status" value="1"/>
</dbReference>
<comment type="subcellular location">
    <subcellularLocation>
        <location evidence="5">Endomembrane system</location>
        <topology evidence="5">Single-pass membrane protein</topology>
    </subcellularLocation>
</comment>
<evidence type="ECO:0000259" key="12">
    <source>
        <dbReference type="PROSITE" id="PS51293"/>
    </source>
</evidence>
<feature type="coiled-coil region" evidence="6">
    <location>
        <begin position="218"/>
        <end position="248"/>
    </location>
</feature>
<dbReference type="PROSITE" id="PS50090">
    <property type="entry name" value="MYB_LIKE"/>
    <property type="match status" value="2"/>
</dbReference>
<accession>A0A2T7PA43</accession>
<dbReference type="EMBL" id="PZQS01000005">
    <property type="protein sequence ID" value="PVD30290.1"/>
    <property type="molecule type" value="Genomic_DNA"/>
</dbReference>
<reference evidence="13 14" key="1">
    <citation type="submission" date="2018-04" db="EMBL/GenBank/DDBJ databases">
        <title>The genome of golden apple snail Pomacea canaliculata provides insight into stress tolerance and invasive adaptation.</title>
        <authorList>
            <person name="Liu C."/>
            <person name="Liu B."/>
            <person name="Ren Y."/>
            <person name="Zhang Y."/>
            <person name="Wang H."/>
            <person name="Li S."/>
            <person name="Jiang F."/>
            <person name="Yin L."/>
            <person name="Zhang G."/>
            <person name="Qian W."/>
            <person name="Fan W."/>
        </authorList>
    </citation>
    <scope>NUCLEOTIDE SEQUENCE [LARGE SCALE GENOMIC DNA]</scope>
    <source>
        <strain evidence="13">SZHN2017</strain>
        <tissue evidence="13">Muscle</tissue>
    </source>
</reference>
<proteinExistence type="predicted"/>
<feature type="region of interest" description="Disordered" evidence="7">
    <location>
        <begin position="163"/>
        <end position="184"/>
    </location>
</feature>
<dbReference type="Proteomes" id="UP000245119">
    <property type="component" value="Linkage Group LG5"/>
</dbReference>
<dbReference type="PROSITE" id="PS00636">
    <property type="entry name" value="DNAJ_1"/>
    <property type="match status" value="1"/>
</dbReference>
<dbReference type="STRING" id="400727.A0A2T7PA43"/>
<dbReference type="OrthoDB" id="10250354at2759"/>
<organism evidence="13 14">
    <name type="scientific">Pomacea canaliculata</name>
    <name type="common">Golden apple snail</name>
    <dbReference type="NCBI Taxonomy" id="400727"/>
    <lineage>
        <taxon>Eukaryota</taxon>
        <taxon>Metazoa</taxon>
        <taxon>Spiralia</taxon>
        <taxon>Lophotrochozoa</taxon>
        <taxon>Mollusca</taxon>
        <taxon>Gastropoda</taxon>
        <taxon>Caenogastropoda</taxon>
        <taxon>Architaenioglossa</taxon>
        <taxon>Ampullarioidea</taxon>
        <taxon>Ampullariidae</taxon>
        <taxon>Pomacea</taxon>
    </lineage>
</organism>
<comment type="caution">
    <text evidence="13">The sequence shown here is derived from an EMBL/GenBank/DDBJ whole genome shotgun (WGS) entry which is preliminary data.</text>
</comment>
<dbReference type="CDD" id="cd00167">
    <property type="entry name" value="SANT"/>
    <property type="match status" value="2"/>
</dbReference>
<keyword evidence="6" id="KW-0175">Coiled coil</keyword>
<feature type="domain" description="Myb-like" evidence="11">
    <location>
        <begin position="293"/>
        <end position="341"/>
    </location>
</feature>
<feature type="domain" description="Myb-like" evidence="11">
    <location>
        <begin position="432"/>
        <end position="479"/>
    </location>
</feature>
<dbReference type="SMART" id="SM00717">
    <property type="entry name" value="SANT"/>
    <property type="match status" value="2"/>
</dbReference>
<feature type="chain" id="PRO_5015692692" description="DnaJ homolog subfamily C member 1" evidence="9">
    <location>
        <begin position="23"/>
        <end position="492"/>
    </location>
</feature>
<dbReference type="GO" id="GO:0012505">
    <property type="term" value="C:endomembrane system"/>
    <property type="evidence" value="ECO:0007669"/>
    <property type="project" value="UniProtKB-SubCell"/>
</dbReference>
<evidence type="ECO:0000256" key="3">
    <source>
        <dbReference type="ARBA" id="ARBA00022989"/>
    </source>
</evidence>
<sequence>MASTVRLLWGVIFLVTFTTCFCWDNDELEIFDLVEEINANFYDVLGVAQDSSSSDIRKAYRKLSLQLHPDKNKADDAEEKFRQLVSIYEVLKDEEKRKRYDRVLAEGLPDWRMPVFYYRRARKMGLVELSAVLALIMTIGQYMFGWAVYFERRLTLEDLMDTKKKKEKKKRNRGSDEGKTDEIQEEIESLPRPRLLDLWPFRLAVFTFRCICNGPVWIKKLKEHLAERRRLKEEAQQLQQEVKETEGETDVRKPKRRKVEIPEYSAEFYEVSNPAVSQIFSDAENSKEMQREITTAKDSEWTEEELILLAKAVNKFPGGTLHRWEKIAEMVGRSVEEVTLKSKEIKGTYIMNLSTSAQGDILGKKTKKSVTINDNVITTVENGETFASVMVLPTEGESTSKRRHRPAKIPKTNERTLMIGRTQPSRGLCGESWTQNQQMIFEWALRHFPKGTDKRWDKIADQIPGKSKEDCILRFKFLAEIVKKRKEETLQS</sequence>
<evidence type="ECO:0000313" key="14">
    <source>
        <dbReference type="Proteomes" id="UP000245119"/>
    </source>
</evidence>
<dbReference type="InterPro" id="IPR052606">
    <property type="entry name" value="DnaJ_domain_protein"/>
</dbReference>
<dbReference type="SUPFAM" id="SSF46689">
    <property type="entry name" value="Homeodomain-like"/>
    <property type="match status" value="2"/>
</dbReference>
<feature type="domain" description="J" evidence="10">
    <location>
        <begin position="40"/>
        <end position="104"/>
    </location>
</feature>
<dbReference type="Gene3D" id="1.10.10.60">
    <property type="entry name" value="Homeodomain-like"/>
    <property type="match status" value="2"/>
</dbReference>
<protein>
    <recommendedName>
        <fullName evidence="15">DnaJ homolog subfamily C member 1</fullName>
    </recommendedName>
</protein>
<evidence type="ECO:0000259" key="10">
    <source>
        <dbReference type="PROSITE" id="PS50076"/>
    </source>
</evidence>
<evidence type="ECO:0000256" key="8">
    <source>
        <dbReference type="SAM" id="Phobius"/>
    </source>
</evidence>
<gene>
    <name evidence="13" type="ORF">C0Q70_09554</name>
</gene>
<dbReference type="InterPro" id="IPR001623">
    <property type="entry name" value="DnaJ_domain"/>
</dbReference>
<evidence type="ECO:0000256" key="5">
    <source>
        <dbReference type="ARBA" id="ARBA00037847"/>
    </source>
</evidence>
<dbReference type="InterPro" id="IPR036869">
    <property type="entry name" value="J_dom_sf"/>
</dbReference>
<evidence type="ECO:0000256" key="9">
    <source>
        <dbReference type="SAM" id="SignalP"/>
    </source>
</evidence>
<dbReference type="InterPro" id="IPR017884">
    <property type="entry name" value="SANT_dom"/>
</dbReference>
<dbReference type="PROSITE" id="PS50076">
    <property type="entry name" value="DNAJ_2"/>
    <property type="match status" value="1"/>
</dbReference>
<dbReference type="SUPFAM" id="SSF46565">
    <property type="entry name" value="Chaperone J-domain"/>
    <property type="match status" value="1"/>
</dbReference>
<dbReference type="PROSITE" id="PS51293">
    <property type="entry name" value="SANT"/>
    <property type="match status" value="1"/>
</dbReference>
<dbReference type="PRINTS" id="PR00625">
    <property type="entry name" value="JDOMAIN"/>
</dbReference>
<dbReference type="SMART" id="SM00271">
    <property type="entry name" value="DnaJ"/>
    <property type="match status" value="1"/>
</dbReference>
<dbReference type="PANTHER" id="PTHR44653">
    <property type="entry name" value="DNAJ HOMOLOG SUBFAMILY C MEMBER 1"/>
    <property type="match status" value="1"/>
</dbReference>
<evidence type="ECO:0000256" key="4">
    <source>
        <dbReference type="ARBA" id="ARBA00023136"/>
    </source>
</evidence>
<evidence type="ECO:0000259" key="11">
    <source>
        <dbReference type="PROSITE" id="PS50090"/>
    </source>
</evidence>
<evidence type="ECO:0000256" key="1">
    <source>
        <dbReference type="ARBA" id="ARBA00022692"/>
    </source>
</evidence>
<dbReference type="PANTHER" id="PTHR44653:SF2">
    <property type="entry name" value="DNAJ HOMOLOG SUBFAMILY C MEMBER 1"/>
    <property type="match status" value="1"/>
</dbReference>
<keyword evidence="4 8" id="KW-0472">Membrane</keyword>